<feature type="transmembrane region" description="Helical" evidence="7">
    <location>
        <begin position="216"/>
        <end position="235"/>
    </location>
</feature>
<keyword evidence="2 7" id="KW-1003">Cell membrane</keyword>
<evidence type="ECO:0000256" key="7">
    <source>
        <dbReference type="HAMAP-Rule" id="MF_01147"/>
    </source>
</evidence>
<protein>
    <recommendedName>
        <fullName evidence="7">Phosphatidylglycerol--prolipoprotein diacylglyceryl transferase</fullName>
        <ecNumber evidence="7">2.5.1.145</ecNumber>
    </recommendedName>
</protein>
<accession>W9GN03</accession>
<dbReference type="NCBIfam" id="TIGR00544">
    <property type="entry name" value="lgt"/>
    <property type="match status" value="1"/>
</dbReference>
<dbReference type="UniPathway" id="UPA00664"/>
<dbReference type="Pfam" id="PF01790">
    <property type="entry name" value="LGT"/>
    <property type="match status" value="1"/>
</dbReference>
<feature type="transmembrane region" description="Helical" evidence="7">
    <location>
        <begin position="92"/>
        <end position="114"/>
    </location>
</feature>
<keyword evidence="10" id="KW-1185">Reference proteome</keyword>
<sequence length="336" mass="35874">MSLTTDIPSPTQGVWYLGPIPIRAYALCILAGIVVAVWWTDRRLVAGGARKGVALDISAWAVPFGIVGGRIYHLITTPQPYFGPGGHPMDAFAIWNGGLGIWGAIALGAVGVWLGGRRHGVTFKDFADAAAPGILVAQAMGRFGNYFNNEIYGGPTDLPWRLKVYEWDQALGHAVTDASGHPIVKGYFHPTFLYEAIWCILLAVALVQLGRHRRLASGQVFAAYVMGYPIGRIVIENMRSDSANHILGQRVNTWVSILVFLLGLALWIRFGRAERSPSAAAAPRPDAPGSTDAPEGPAGDAGDDSRERSDGPLDREPAAPGDAAGRRASTEGDGRA</sequence>
<comment type="caution">
    <text evidence="9">The sequence shown here is derived from an EMBL/GenBank/DDBJ whole genome shotgun (WGS) entry which is preliminary data.</text>
</comment>
<name>W9GN03_9MICO</name>
<evidence type="ECO:0000313" key="10">
    <source>
        <dbReference type="Proteomes" id="UP000019494"/>
    </source>
</evidence>
<comment type="catalytic activity">
    <reaction evidence="7">
        <text>L-cysteinyl-[prolipoprotein] + a 1,2-diacyl-sn-glycero-3-phospho-(1'-sn-glycerol) = an S-1,2-diacyl-sn-glyceryl-L-cysteinyl-[prolipoprotein] + sn-glycerol 1-phosphate + H(+)</text>
        <dbReference type="Rhea" id="RHEA:56712"/>
        <dbReference type="Rhea" id="RHEA-COMP:14679"/>
        <dbReference type="Rhea" id="RHEA-COMP:14680"/>
        <dbReference type="ChEBI" id="CHEBI:15378"/>
        <dbReference type="ChEBI" id="CHEBI:29950"/>
        <dbReference type="ChEBI" id="CHEBI:57685"/>
        <dbReference type="ChEBI" id="CHEBI:64716"/>
        <dbReference type="ChEBI" id="CHEBI:140658"/>
        <dbReference type="EC" id="2.5.1.145"/>
    </reaction>
</comment>
<feature type="transmembrane region" description="Helical" evidence="7">
    <location>
        <begin position="20"/>
        <end position="40"/>
    </location>
</feature>
<dbReference type="PATRIC" id="fig|584657.3.peg.1894"/>
<gene>
    <name evidence="7" type="primary">lgt</name>
    <name evidence="9" type="ORF">N864_23355</name>
</gene>
<evidence type="ECO:0000313" key="9">
    <source>
        <dbReference type="EMBL" id="EWT06203.1"/>
    </source>
</evidence>
<keyword evidence="4 7" id="KW-0812">Transmembrane</keyword>
<keyword evidence="6 7" id="KW-0472">Membrane</keyword>
<dbReference type="HAMAP" id="MF_01147">
    <property type="entry name" value="Lgt"/>
    <property type="match status" value="1"/>
</dbReference>
<feature type="compositionally biased region" description="Basic and acidic residues" evidence="8">
    <location>
        <begin position="324"/>
        <end position="336"/>
    </location>
</feature>
<proteinExistence type="inferred from homology"/>
<comment type="pathway">
    <text evidence="7">Protein modification; lipoprotein biosynthesis (diacylglyceryl transfer).</text>
</comment>
<dbReference type="PROSITE" id="PS01311">
    <property type="entry name" value="LGT"/>
    <property type="match status" value="1"/>
</dbReference>
<keyword evidence="5 7" id="KW-1133">Transmembrane helix</keyword>
<dbReference type="EMBL" id="AWQS01000060">
    <property type="protein sequence ID" value="EWT06203.1"/>
    <property type="molecule type" value="Genomic_DNA"/>
</dbReference>
<dbReference type="PANTHER" id="PTHR30589:SF0">
    <property type="entry name" value="PHOSPHATIDYLGLYCEROL--PROLIPOPROTEIN DIACYLGLYCERYL TRANSFERASE"/>
    <property type="match status" value="1"/>
</dbReference>
<dbReference type="GO" id="GO:0005886">
    <property type="term" value="C:plasma membrane"/>
    <property type="evidence" value="ECO:0007669"/>
    <property type="project" value="UniProtKB-SubCell"/>
</dbReference>
<comment type="similarity">
    <text evidence="1 7">Belongs to the Lgt family.</text>
</comment>
<dbReference type="AlphaFoldDB" id="W9GN03"/>
<feature type="transmembrane region" description="Helical" evidence="7">
    <location>
        <begin position="52"/>
        <end position="72"/>
    </location>
</feature>
<dbReference type="PANTHER" id="PTHR30589">
    <property type="entry name" value="PROLIPOPROTEIN DIACYLGLYCERYL TRANSFERASE"/>
    <property type="match status" value="1"/>
</dbReference>
<organism evidence="9 10">
    <name type="scientific">Intrasporangium chromatireducens Q5-1</name>
    <dbReference type="NCBI Taxonomy" id="584657"/>
    <lineage>
        <taxon>Bacteria</taxon>
        <taxon>Bacillati</taxon>
        <taxon>Actinomycetota</taxon>
        <taxon>Actinomycetes</taxon>
        <taxon>Micrococcales</taxon>
        <taxon>Intrasporangiaceae</taxon>
        <taxon>Intrasporangium</taxon>
    </lineage>
</organism>
<dbReference type="Proteomes" id="UP000019494">
    <property type="component" value="Unassembled WGS sequence"/>
</dbReference>
<feature type="compositionally biased region" description="Basic and acidic residues" evidence="8">
    <location>
        <begin position="303"/>
        <end position="317"/>
    </location>
</feature>
<evidence type="ECO:0000256" key="8">
    <source>
        <dbReference type="SAM" id="MobiDB-lite"/>
    </source>
</evidence>
<evidence type="ECO:0000256" key="4">
    <source>
        <dbReference type="ARBA" id="ARBA00022692"/>
    </source>
</evidence>
<feature type="transmembrane region" description="Helical" evidence="7">
    <location>
        <begin position="192"/>
        <end position="210"/>
    </location>
</feature>
<evidence type="ECO:0000256" key="6">
    <source>
        <dbReference type="ARBA" id="ARBA00023136"/>
    </source>
</evidence>
<feature type="binding site" evidence="7">
    <location>
        <position position="142"/>
    </location>
    <ligand>
        <name>a 1,2-diacyl-sn-glycero-3-phospho-(1'-sn-glycerol)</name>
        <dbReference type="ChEBI" id="CHEBI:64716"/>
    </ligand>
</feature>
<dbReference type="InterPro" id="IPR001640">
    <property type="entry name" value="Lgt"/>
</dbReference>
<feature type="compositionally biased region" description="Low complexity" evidence="8">
    <location>
        <begin position="278"/>
        <end position="290"/>
    </location>
</feature>
<dbReference type="EC" id="2.5.1.145" evidence="7"/>
<evidence type="ECO:0000256" key="1">
    <source>
        <dbReference type="ARBA" id="ARBA00007150"/>
    </source>
</evidence>
<evidence type="ECO:0000256" key="3">
    <source>
        <dbReference type="ARBA" id="ARBA00022679"/>
    </source>
</evidence>
<evidence type="ECO:0000256" key="5">
    <source>
        <dbReference type="ARBA" id="ARBA00022989"/>
    </source>
</evidence>
<evidence type="ECO:0000256" key="2">
    <source>
        <dbReference type="ARBA" id="ARBA00022475"/>
    </source>
</evidence>
<comment type="function">
    <text evidence="7">Catalyzes the transfer of the diacylglyceryl group from phosphatidylglycerol to the sulfhydryl group of the N-terminal cysteine of a prolipoprotein, the first step in the formation of mature lipoproteins.</text>
</comment>
<feature type="transmembrane region" description="Helical" evidence="7">
    <location>
        <begin position="247"/>
        <end position="268"/>
    </location>
</feature>
<comment type="subcellular location">
    <subcellularLocation>
        <location evidence="7">Cell membrane</location>
        <topology evidence="7">Multi-pass membrane protein</topology>
    </subcellularLocation>
</comment>
<dbReference type="GO" id="GO:0042158">
    <property type="term" value="P:lipoprotein biosynthetic process"/>
    <property type="evidence" value="ECO:0007669"/>
    <property type="project" value="UniProtKB-UniRule"/>
</dbReference>
<dbReference type="GO" id="GO:0008961">
    <property type="term" value="F:phosphatidylglycerol-prolipoprotein diacylglyceryl transferase activity"/>
    <property type="evidence" value="ECO:0007669"/>
    <property type="project" value="UniProtKB-UniRule"/>
</dbReference>
<keyword evidence="3 7" id="KW-0808">Transferase</keyword>
<feature type="region of interest" description="Disordered" evidence="8">
    <location>
        <begin position="278"/>
        <end position="336"/>
    </location>
</feature>
<reference evidence="10" key="1">
    <citation type="submission" date="2013-08" db="EMBL/GenBank/DDBJ databases">
        <title>Intrasporangium oryzae NRRL B-24470.</title>
        <authorList>
            <person name="Liu H."/>
            <person name="Wang G."/>
        </authorList>
    </citation>
    <scope>NUCLEOTIDE SEQUENCE [LARGE SCALE GENOMIC DNA]</scope>
    <source>
        <strain evidence="10">Q5-1</strain>
    </source>
</reference>